<comment type="caution">
    <text evidence="1">The sequence shown here is derived from an EMBL/GenBank/DDBJ whole genome shotgun (WGS) entry which is preliminary data.</text>
</comment>
<reference evidence="1" key="1">
    <citation type="submission" date="2022-10" db="EMBL/GenBank/DDBJ databases">
        <authorList>
            <person name="Chen Y."/>
            <person name="Dougan E. K."/>
            <person name="Chan C."/>
            <person name="Rhodes N."/>
            <person name="Thang M."/>
        </authorList>
    </citation>
    <scope>NUCLEOTIDE SEQUENCE</scope>
</reference>
<dbReference type="AlphaFoldDB" id="A0A9P1FF48"/>
<proteinExistence type="predicted"/>
<evidence type="ECO:0000313" key="1">
    <source>
        <dbReference type="EMBL" id="CAI3974689.1"/>
    </source>
</evidence>
<dbReference type="EMBL" id="CAMXCT030000151">
    <property type="protein sequence ID" value="CAL4762001.1"/>
    <property type="molecule type" value="Genomic_DNA"/>
</dbReference>
<dbReference type="Proteomes" id="UP001152797">
    <property type="component" value="Unassembled WGS sequence"/>
</dbReference>
<evidence type="ECO:0000313" key="2">
    <source>
        <dbReference type="EMBL" id="CAL4762001.1"/>
    </source>
</evidence>
<name>A0A9P1FF48_9DINO</name>
<evidence type="ECO:0000313" key="3">
    <source>
        <dbReference type="Proteomes" id="UP001152797"/>
    </source>
</evidence>
<gene>
    <name evidence="1" type="ORF">C1SCF055_LOCUS3074</name>
</gene>
<organism evidence="1">
    <name type="scientific">Cladocopium goreaui</name>
    <dbReference type="NCBI Taxonomy" id="2562237"/>
    <lineage>
        <taxon>Eukaryota</taxon>
        <taxon>Sar</taxon>
        <taxon>Alveolata</taxon>
        <taxon>Dinophyceae</taxon>
        <taxon>Suessiales</taxon>
        <taxon>Symbiodiniaceae</taxon>
        <taxon>Cladocopium</taxon>
    </lineage>
</organism>
<protein>
    <submittedName>
        <fullName evidence="1">Uncharacterized protein</fullName>
    </submittedName>
</protein>
<keyword evidence="3" id="KW-1185">Reference proteome</keyword>
<dbReference type="EMBL" id="CAMXCT010000151">
    <property type="protein sequence ID" value="CAI3974689.1"/>
    <property type="molecule type" value="Genomic_DNA"/>
</dbReference>
<dbReference type="EMBL" id="CAMXCT020000151">
    <property type="protein sequence ID" value="CAL1128064.1"/>
    <property type="molecule type" value="Genomic_DNA"/>
</dbReference>
<sequence length="372" mass="41352">MMQVIPWELASDACENTMLFSQQRLVADVRSQLPKQHPPAKEMHKTVPLAIDEAVKHKDISGYKAIWDQQSCLTSLKVNGLYEGSGLALWLRGGIYSTGKDRNIDPGSVPFGEIAKFKADFFGKEVTLKAAVQRGQAKKRRAKQRILWPIVMLCGCESVNDAKHDHIDGSLNLASCHFVLWSWYLAVIEALQADETWTKNVFTFCVCYHGCANIAHCFPEFGQRMARHALGGSLYSYYPAPFLFSDMDWALTLNRASEKLKTLSNNSLSDTFIKFCSLAKTLKVEKEPDGRDSQLRFNNSLYNAAMHKACMAVLSVMSEPGSTKVSAFEAAIHARTMASASGPVDQLAGWLVDMFHLALNSRLVTCARATDI</sequence>
<accession>A0A9P1FF48</accession>
<reference evidence="2 3" key="2">
    <citation type="submission" date="2024-05" db="EMBL/GenBank/DDBJ databases">
        <authorList>
            <person name="Chen Y."/>
            <person name="Shah S."/>
            <person name="Dougan E. K."/>
            <person name="Thang M."/>
            <person name="Chan C."/>
        </authorList>
    </citation>
    <scope>NUCLEOTIDE SEQUENCE [LARGE SCALE GENOMIC DNA]</scope>
</reference>